<dbReference type="AlphaFoldDB" id="A0A0A9A031"/>
<accession>A0A0A9A031</accession>
<sequence length="43" mass="5081">MVFPRSSIEVISKQHLIYANLQSSLQFSPKLQKHTNQENFYLD</sequence>
<reference evidence="1" key="1">
    <citation type="submission" date="2014-09" db="EMBL/GenBank/DDBJ databases">
        <authorList>
            <person name="Magalhaes I.L.F."/>
            <person name="Oliveira U."/>
            <person name="Santos F.R."/>
            <person name="Vidigal T.H.D.A."/>
            <person name="Brescovit A.D."/>
            <person name="Santos A.J."/>
        </authorList>
    </citation>
    <scope>NUCLEOTIDE SEQUENCE</scope>
    <source>
        <tissue evidence="1">Shoot tissue taken approximately 20 cm above the soil surface</tissue>
    </source>
</reference>
<evidence type="ECO:0000313" key="1">
    <source>
        <dbReference type="EMBL" id="JAD40397.1"/>
    </source>
</evidence>
<protein>
    <submittedName>
        <fullName evidence="1">Uncharacterized protein</fullName>
    </submittedName>
</protein>
<dbReference type="EMBL" id="GBRH01257498">
    <property type="protein sequence ID" value="JAD40397.1"/>
    <property type="molecule type" value="Transcribed_RNA"/>
</dbReference>
<reference evidence="1" key="2">
    <citation type="journal article" date="2015" name="Data Brief">
        <title>Shoot transcriptome of the giant reed, Arundo donax.</title>
        <authorList>
            <person name="Barrero R.A."/>
            <person name="Guerrero F.D."/>
            <person name="Moolhuijzen P."/>
            <person name="Goolsby J.A."/>
            <person name="Tidwell J."/>
            <person name="Bellgard S.E."/>
            <person name="Bellgard M.I."/>
        </authorList>
    </citation>
    <scope>NUCLEOTIDE SEQUENCE</scope>
    <source>
        <tissue evidence="1">Shoot tissue taken approximately 20 cm above the soil surface</tissue>
    </source>
</reference>
<proteinExistence type="predicted"/>
<organism evidence="1">
    <name type="scientific">Arundo donax</name>
    <name type="common">Giant reed</name>
    <name type="synonym">Donax arundinaceus</name>
    <dbReference type="NCBI Taxonomy" id="35708"/>
    <lineage>
        <taxon>Eukaryota</taxon>
        <taxon>Viridiplantae</taxon>
        <taxon>Streptophyta</taxon>
        <taxon>Embryophyta</taxon>
        <taxon>Tracheophyta</taxon>
        <taxon>Spermatophyta</taxon>
        <taxon>Magnoliopsida</taxon>
        <taxon>Liliopsida</taxon>
        <taxon>Poales</taxon>
        <taxon>Poaceae</taxon>
        <taxon>PACMAD clade</taxon>
        <taxon>Arundinoideae</taxon>
        <taxon>Arundineae</taxon>
        <taxon>Arundo</taxon>
    </lineage>
</organism>
<name>A0A0A9A031_ARUDO</name>